<dbReference type="EMBL" id="MU827314">
    <property type="protein sequence ID" value="KAJ7358855.1"/>
    <property type="molecule type" value="Genomic_DNA"/>
</dbReference>
<evidence type="ECO:0000256" key="1">
    <source>
        <dbReference type="ARBA" id="ARBA00004651"/>
    </source>
</evidence>
<dbReference type="AlphaFoldDB" id="A0A9W9YQX1"/>
<evidence type="ECO:0000256" key="2">
    <source>
        <dbReference type="ARBA" id="ARBA00008789"/>
    </source>
</evidence>
<evidence type="ECO:0000256" key="4">
    <source>
        <dbReference type="ARBA" id="ARBA00022692"/>
    </source>
</evidence>
<dbReference type="GO" id="GO:0005886">
    <property type="term" value="C:plasma membrane"/>
    <property type="evidence" value="ECO:0007669"/>
    <property type="project" value="UniProtKB-SubCell"/>
</dbReference>
<keyword evidence="3" id="KW-1003">Cell membrane</keyword>
<proteinExistence type="inferred from homology"/>
<evidence type="ECO:0000256" key="6">
    <source>
        <dbReference type="ARBA" id="ARBA00023136"/>
    </source>
</evidence>
<name>A0A9W9YQX1_9CNID</name>
<keyword evidence="9" id="KW-1185">Reference proteome</keyword>
<dbReference type="OrthoDB" id="5974093at2759"/>
<organism evidence="8 9">
    <name type="scientific">Desmophyllum pertusum</name>
    <dbReference type="NCBI Taxonomy" id="174260"/>
    <lineage>
        <taxon>Eukaryota</taxon>
        <taxon>Metazoa</taxon>
        <taxon>Cnidaria</taxon>
        <taxon>Anthozoa</taxon>
        <taxon>Hexacorallia</taxon>
        <taxon>Scleractinia</taxon>
        <taxon>Caryophylliina</taxon>
        <taxon>Caryophylliidae</taxon>
        <taxon>Desmophyllum</taxon>
    </lineage>
</organism>
<dbReference type="Proteomes" id="UP001163046">
    <property type="component" value="Unassembled WGS sequence"/>
</dbReference>
<comment type="caution">
    <text evidence="8">The sequence shown here is derived from an EMBL/GenBank/DDBJ whole genome shotgun (WGS) entry which is preliminary data.</text>
</comment>
<evidence type="ECO:0000256" key="7">
    <source>
        <dbReference type="RuleBase" id="RU910716"/>
    </source>
</evidence>
<dbReference type="PANTHER" id="PTHR16024:SF6">
    <property type="entry name" value="XK-RELATED PROTEIN"/>
    <property type="match status" value="1"/>
</dbReference>
<keyword evidence="6 7" id="KW-0472">Membrane</keyword>
<gene>
    <name evidence="8" type="ORF">OS493_020692</name>
</gene>
<protein>
    <recommendedName>
        <fullName evidence="7">XK-related protein</fullName>
    </recommendedName>
</protein>
<comment type="subcellular location">
    <subcellularLocation>
        <location evidence="1">Cell membrane</location>
        <topology evidence="1">Multi-pass membrane protein</topology>
    </subcellularLocation>
    <subcellularLocation>
        <location evidence="7">Membrane</location>
        <topology evidence="7">Multi-pass membrane protein</topology>
    </subcellularLocation>
</comment>
<dbReference type="InterPro" id="IPR018629">
    <property type="entry name" value="XK-rel"/>
</dbReference>
<feature type="transmembrane region" description="Helical" evidence="7">
    <location>
        <begin position="84"/>
        <end position="101"/>
    </location>
</feature>
<keyword evidence="4 7" id="KW-0812">Transmembrane</keyword>
<evidence type="ECO:0000313" key="8">
    <source>
        <dbReference type="EMBL" id="KAJ7358855.1"/>
    </source>
</evidence>
<feature type="transmembrane region" description="Helical" evidence="7">
    <location>
        <begin position="20"/>
        <end position="40"/>
    </location>
</feature>
<feature type="transmembrane region" description="Helical" evidence="7">
    <location>
        <begin position="55"/>
        <end position="72"/>
    </location>
</feature>
<comment type="similarity">
    <text evidence="2 7">Belongs to the XK family.</text>
</comment>
<reference evidence="8" key="1">
    <citation type="submission" date="2023-01" db="EMBL/GenBank/DDBJ databases">
        <title>Genome assembly of the deep-sea coral Lophelia pertusa.</title>
        <authorList>
            <person name="Herrera S."/>
            <person name="Cordes E."/>
        </authorList>
    </citation>
    <scope>NUCLEOTIDE SEQUENCE</scope>
    <source>
        <strain evidence="8">USNM1676648</strain>
        <tissue evidence="8">Polyp</tissue>
    </source>
</reference>
<dbReference type="InterPro" id="IPR050895">
    <property type="entry name" value="XK-related_scramblase"/>
</dbReference>
<keyword evidence="5 7" id="KW-1133">Transmembrane helix</keyword>
<evidence type="ECO:0000256" key="5">
    <source>
        <dbReference type="ARBA" id="ARBA00022989"/>
    </source>
</evidence>
<evidence type="ECO:0000256" key="3">
    <source>
        <dbReference type="ARBA" id="ARBA00022475"/>
    </source>
</evidence>
<dbReference type="Pfam" id="PF09815">
    <property type="entry name" value="XK-related"/>
    <property type="match status" value="1"/>
</dbReference>
<evidence type="ECO:0000313" key="9">
    <source>
        <dbReference type="Proteomes" id="UP001163046"/>
    </source>
</evidence>
<sequence length="175" mass="21162">MARLYDYFSNTCSRFFATEFKLWFFLALFIHFFVVLAFLTRHEVYFFPGNNWKQHFFRAVMSYIHLFCFFCLEGVRTIRWAVKYYILAFIENLVFSVLWYTNSTRYLPLRVELAGLIVIYMSFFAGLFMMIIYYKFLHPRFNQARFSLSAPLQSELADQDSDEGTTQGQRFELWI</sequence>
<feature type="transmembrane region" description="Helical" evidence="7">
    <location>
        <begin position="113"/>
        <end position="136"/>
    </location>
</feature>
<dbReference type="PANTHER" id="PTHR16024">
    <property type="entry name" value="XK-RELATED PROTEIN"/>
    <property type="match status" value="1"/>
</dbReference>
<accession>A0A9W9YQX1</accession>